<evidence type="ECO:0000256" key="1">
    <source>
        <dbReference type="SAM" id="MobiDB-lite"/>
    </source>
</evidence>
<accession>A0A447MWF0</accession>
<name>A0A447MWF0_SALET</name>
<feature type="region of interest" description="Disordered" evidence="1">
    <location>
        <begin position="147"/>
        <end position="166"/>
    </location>
</feature>
<evidence type="ECO:0000313" key="2">
    <source>
        <dbReference type="EMBL" id="VDZ95352.1"/>
    </source>
</evidence>
<sequence length="191" mass="20704">MQPLNGYLKKLALRRCNESTILAAQSQPVEDAPCISRSISGPFYLYCLAGAAWRGGSGTDPNDDALHLAGRAVGNVNRRRHVYWLNGGWRTGRSLRTQKGDSAGARYLRYWLYWPVRERAAAGTVIAGDISPWPVGRLFRVSGRDRVTGGDASAGRKRKSDAGRRDYHADGTSGIGYFADVGGAYCLPAAA</sequence>
<protein>
    <submittedName>
        <fullName evidence="2">Uncharacterized protein</fullName>
    </submittedName>
</protein>
<gene>
    <name evidence="2" type="ORF">NCTC129_01471</name>
</gene>
<proteinExistence type="predicted"/>
<organism evidence="2 3">
    <name type="scientific">Salmonella enterica I</name>
    <dbReference type="NCBI Taxonomy" id="59201"/>
    <lineage>
        <taxon>Bacteria</taxon>
        <taxon>Pseudomonadati</taxon>
        <taxon>Pseudomonadota</taxon>
        <taxon>Gammaproteobacteria</taxon>
        <taxon>Enterobacterales</taxon>
        <taxon>Enterobacteriaceae</taxon>
        <taxon>Salmonella</taxon>
    </lineage>
</organism>
<dbReference type="AlphaFoldDB" id="A0A447MWF0"/>
<reference evidence="2 3" key="1">
    <citation type="submission" date="2018-12" db="EMBL/GenBank/DDBJ databases">
        <authorList>
            <consortium name="Pathogen Informatics"/>
        </authorList>
    </citation>
    <scope>NUCLEOTIDE SEQUENCE [LARGE SCALE GENOMIC DNA]</scope>
    <source>
        <strain evidence="2 3">NCTC129</strain>
    </source>
</reference>
<dbReference type="EMBL" id="LR134140">
    <property type="protein sequence ID" value="VDZ95352.1"/>
    <property type="molecule type" value="Genomic_DNA"/>
</dbReference>
<evidence type="ECO:0000313" key="3">
    <source>
        <dbReference type="Proteomes" id="UP000282086"/>
    </source>
</evidence>
<dbReference type="Proteomes" id="UP000282086">
    <property type="component" value="Chromosome"/>
</dbReference>